<gene>
    <name evidence="1" type="ordered locus">Acry_2512</name>
</gene>
<organism evidence="1 2">
    <name type="scientific">Acidiphilium cryptum (strain JF-5)</name>
    <dbReference type="NCBI Taxonomy" id="349163"/>
    <lineage>
        <taxon>Bacteria</taxon>
        <taxon>Pseudomonadati</taxon>
        <taxon>Pseudomonadota</taxon>
        <taxon>Alphaproteobacteria</taxon>
        <taxon>Acetobacterales</taxon>
        <taxon>Acidocellaceae</taxon>
        <taxon>Acidiphilium</taxon>
    </lineage>
</organism>
<dbReference type="RefSeq" id="WP_012040108.1">
    <property type="nucleotide sequence ID" value="NC_009484.1"/>
</dbReference>
<accession>A5G1H1</accession>
<dbReference type="STRING" id="349163.Acry_2512"/>
<sequence length="135" mass="14395">MSGSVSSAPGTLSEAQKVDVRRFCGYPAYGAGAAGFQSWRFFQAYGTLEYRMNNLAAEEVAVVVNYLATLAALEVAIPEASGNLDTEAAAGWQHNANEVRDRAALFDQWRRRLCGFLGLPPGPALGPSDGITLIV</sequence>
<name>A5G1H1_ACICJ</name>
<keyword evidence="2" id="KW-1185">Reference proteome</keyword>
<dbReference type="eggNOG" id="ENOG5032SSQ">
    <property type="taxonomic scope" value="Bacteria"/>
</dbReference>
<evidence type="ECO:0000313" key="1">
    <source>
        <dbReference type="EMBL" id="ABQ31703.1"/>
    </source>
</evidence>
<dbReference type="Proteomes" id="UP000000245">
    <property type="component" value="Chromosome"/>
</dbReference>
<protein>
    <submittedName>
        <fullName evidence="1">Uncharacterized protein</fullName>
    </submittedName>
</protein>
<dbReference type="KEGG" id="acr:Acry_2512"/>
<dbReference type="EMBL" id="CP000697">
    <property type="protein sequence ID" value="ABQ31703.1"/>
    <property type="molecule type" value="Genomic_DNA"/>
</dbReference>
<proteinExistence type="predicted"/>
<reference evidence="1 2" key="1">
    <citation type="submission" date="2007-05" db="EMBL/GenBank/DDBJ databases">
        <title>Complete sequence of chromosome of Acidiphilium cryptum JF-5.</title>
        <authorList>
            <consortium name="US DOE Joint Genome Institute"/>
            <person name="Copeland A."/>
            <person name="Lucas S."/>
            <person name="Lapidus A."/>
            <person name="Barry K."/>
            <person name="Detter J.C."/>
            <person name="Glavina del Rio T."/>
            <person name="Hammon N."/>
            <person name="Israni S."/>
            <person name="Dalin E."/>
            <person name="Tice H."/>
            <person name="Pitluck S."/>
            <person name="Sims D."/>
            <person name="Brettin T."/>
            <person name="Bruce D."/>
            <person name="Han C."/>
            <person name="Schmutz J."/>
            <person name="Larimer F."/>
            <person name="Land M."/>
            <person name="Hauser L."/>
            <person name="Kyrpides N."/>
            <person name="Kim E."/>
            <person name="Magnuson T."/>
            <person name="Richardson P."/>
        </authorList>
    </citation>
    <scope>NUCLEOTIDE SEQUENCE [LARGE SCALE GENOMIC DNA]</scope>
    <source>
        <strain evidence="1 2">JF-5</strain>
    </source>
</reference>
<dbReference type="HOGENOM" id="CLU_127042_0_0_5"/>
<dbReference type="AlphaFoldDB" id="A5G1H1"/>
<evidence type="ECO:0000313" key="2">
    <source>
        <dbReference type="Proteomes" id="UP000000245"/>
    </source>
</evidence>